<dbReference type="Proteomes" id="UP001222932">
    <property type="component" value="Unassembled WGS sequence"/>
</dbReference>
<dbReference type="Gene3D" id="3.40.50.720">
    <property type="entry name" value="NAD(P)-binding Rossmann-like Domain"/>
    <property type="match status" value="1"/>
</dbReference>
<dbReference type="GO" id="GO:0016491">
    <property type="term" value="F:oxidoreductase activity"/>
    <property type="evidence" value="ECO:0007669"/>
    <property type="project" value="UniProtKB-KW"/>
</dbReference>
<gene>
    <name evidence="3" type="ORF">CspeluHIS016_0301460</name>
</gene>
<evidence type="ECO:0000256" key="2">
    <source>
        <dbReference type="ARBA" id="ARBA00023002"/>
    </source>
</evidence>
<keyword evidence="4" id="KW-1185">Reference proteome</keyword>
<protein>
    <recommendedName>
        <fullName evidence="5">NmrA-like domain-containing protein</fullName>
    </recommendedName>
</protein>
<proteinExistence type="predicted"/>
<sequence length="286" mass="30549">MSASTKLTVGVIGTTGTLGGAIYKALTTQPVNVVILHRPTTKLVGVAEKQARTLDMGGPRPLVHKALEGIDILVNASSRTDPATDLVFLDHLASLPKPLKAYIPSDFSLNYSRDEVRGIQFIEGKEALVSRARELGIPTTAIHNGVFESVLLTPFTGIDLVTGTLSLYPGAEDKALPITSPAYLGAAVAEIVQLETLKAHYTVLEYAATGREIGAALEKARKKVSFETWTDEEAAALKALGGREALSSTVRVKWGKGEWPAPGEYIPKAPKRDIHDAVKHALAKLP</sequence>
<dbReference type="InterPro" id="IPR051609">
    <property type="entry name" value="NmrA/Isoflavone_reductase-like"/>
</dbReference>
<evidence type="ECO:0000313" key="4">
    <source>
        <dbReference type="Proteomes" id="UP001222932"/>
    </source>
</evidence>
<evidence type="ECO:0008006" key="5">
    <source>
        <dbReference type="Google" id="ProtNLM"/>
    </source>
</evidence>
<reference evidence="3" key="2">
    <citation type="submission" date="2023-06" db="EMBL/GenBank/DDBJ databases">
        <authorList>
            <person name="Kobayashi Y."/>
            <person name="Kayamori A."/>
            <person name="Aoki K."/>
            <person name="Shiwa Y."/>
            <person name="Fujita N."/>
            <person name="Sugita T."/>
            <person name="Iwasaki W."/>
            <person name="Tanaka N."/>
            <person name="Takashima M."/>
        </authorList>
    </citation>
    <scope>NUCLEOTIDE SEQUENCE</scope>
    <source>
        <strain evidence="3">HIS016</strain>
    </source>
</reference>
<dbReference type="EMBL" id="BTCM01000003">
    <property type="protein sequence ID" value="GMK56306.1"/>
    <property type="molecule type" value="Genomic_DNA"/>
</dbReference>
<dbReference type="SUPFAM" id="SSF51735">
    <property type="entry name" value="NAD(P)-binding Rossmann-fold domains"/>
    <property type="match status" value="1"/>
</dbReference>
<reference evidence="3" key="1">
    <citation type="journal article" date="2023" name="BMC Genomics">
        <title>Chromosome-level genome assemblies of Cutaneotrichosporon spp. (Trichosporonales, Basidiomycota) reveal imbalanced evolution between nucleotide sequences and chromosome synteny.</title>
        <authorList>
            <person name="Kobayashi Y."/>
            <person name="Kayamori A."/>
            <person name="Aoki K."/>
            <person name="Shiwa Y."/>
            <person name="Matsutani M."/>
            <person name="Fujita N."/>
            <person name="Sugita T."/>
            <person name="Iwasaki W."/>
            <person name="Tanaka N."/>
            <person name="Takashima M."/>
        </authorList>
    </citation>
    <scope>NUCLEOTIDE SEQUENCE</scope>
    <source>
        <strain evidence="3">HIS016</strain>
    </source>
</reference>
<dbReference type="AlphaFoldDB" id="A0AAD3TSX4"/>
<dbReference type="InterPro" id="IPR036291">
    <property type="entry name" value="NAD(P)-bd_dom_sf"/>
</dbReference>
<keyword evidence="1" id="KW-0521">NADP</keyword>
<dbReference type="Gene3D" id="3.90.25.10">
    <property type="entry name" value="UDP-galactose 4-epimerase, domain 1"/>
    <property type="match status" value="1"/>
</dbReference>
<comment type="caution">
    <text evidence="3">The sequence shown here is derived from an EMBL/GenBank/DDBJ whole genome shotgun (WGS) entry which is preliminary data.</text>
</comment>
<dbReference type="PANTHER" id="PTHR47706:SF9">
    <property type="entry name" value="NMRA-LIKE DOMAIN-CONTAINING PROTEIN-RELATED"/>
    <property type="match status" value="1"/>
</dbReference>
<accession>A0AAD3TSX4</accession>
<name>A0AAD3TSX4_9TREE</name>
<organism evidence="3 4">
    <name type="scientific">Cutaneotrichosporon spelunceum</name>
    <dbReference type="NCBI Taxonomy" id="1672016"/>
    <lineage>
        <taxon>Eukaryota</taxon>
        <taxon>Fungi</taxon>
        <taxon>Dikarya</taxon>
        <taxon>Basidiomycota</taxon>
        <taxon>Agaricomycotina</taxon>
        <taxon>Tremellomycetes</taxon>
        <taxon>Trichosporonales</taxon>
        <taxon>Trichosporonaceae</taxon>
        <taxon>Cutaneotrichosporon</taxon>
    </lineage>
</organism>
<dbReference type="PANTHER" id="PTHR47706">
    <property type="entry name" value="NMRA-LIKE FAMILY PROTEIN"/>
    <property type="match status" value="1"/>
</dbReference>
<evidence type="ECO:0000313" key="3">
    <source>
        <dbReference type="EMBL" id="GMK56306.1"/>
    </source>
</evidence>
<evidence type="ECO:0000256" key="1">
    <source>
        <dbReference type="ARBA" id="ARBA00022857"/>
    </source>
</evidence>
<keyword evidence="2" id="KW-0560">Oxidoreductase</keyword>